<dbReference type="EMBL" id="QWVT01000005">
    <property type="protein sequence ID" value="RID88532.1"/>
    <property type="molecule type" value="Genomic_DNA"/>
</dbReference>
<evidence type="ECO:0000256" key="4">
    <source>
        <dbReference type="ARBA" id="ARBA00022989"/>
    </source>
</evidence>
<evidence type="ECO:0000256" key="2">
    <source>
        <dbReference type="ARBA" id="ARBA00022475"/>
    </source>
</evidence>
<dbReference type="OrthoDB" id="198428at2"/>
<reference evidence="7 8" key="1">
    <citation type="submission" date="2018-08" db="EMBL/GenBank/DDBJ databases">
        <title>Bacillus jemisoniae sp. nov., Bacillus chryseoplanitiae sp. nov., Bacillus resnikiae sp. nov., and Bacillus frankliniae sp. nov., isolated from Viking spacecraft and associated surfaces.</title>
        <authorList>
            <person name="Seuylemezian A."/>
            <person name="Vaishampayan P."/>
        </authorList>
    </citation>
    <scope>NUCLEOTIDE SEQUENCE [LARGE SCALE GENOMIC DNA]</scope>
    <source>
        <strain evidence="7 8">JJ-247</strain>
    </source>
</reference>
<organism evidence="7 8">
    <name type="scientific">Mesobacillus zeae</name>
    <dbReference type="NCBI Taxonomy" id="1917180"/>
    <lineage>
        <taxon>Bacteria</taxon>
        <taxon>Bacillati</taxon>
        <taxon>Bacillota</taxon>
        <taxon>Bacilli</taxon>
        <taxon>Bacillales</taxon>
        <taxon>Bacillaceae</taxon>
        <taxon>Mesobacillus</taxon>
    </lineage>
</organism>
<dbReference type="Proteomes" id="UP000265816">
    <property type="component" value="Unassembled WGS sequence"/>
</dbReference>
<protein>
    <recommendedName>
        <fullName evidence="9">Lysine transporter LysE</fullName>
    </recommendedName>
</protein>
<feature type="transmembrane region" description="Helical" evidence="6">
    <location>
        <begin position="39"/>
        <end position="61"/>
    </location>
</feature>
<name>A0A398BEU4_9BACI</name>
<dbReference type="InterPro" id="IPR001123">
    <property type="entry name" value="LeuE-type"/>
</dbReference>
<keyword evidence="2" id="KW-1003">Cell membrane</keyword>
<proteinExistence type="predicted"/>
<dbReference type="PANTHER" id="PTHR30086:SF20">
    <property type="entry name" value="ARGININE EXPORTER PROTEIN ARGO-RELATED"/>
    <property type="match status" value="1"/>
</dbReference>
<evidence type="ECO:0000256" key="1">
    <source>
        <dbReference type="ARBA" id="ARBA00004651"/>
    </source>
</evidence>
<comment type="caution">
    <text evidence="7">The sequence shown here is derived from an EMBL/GenBank/DDBJ whole genome shotgun (WGS) entry which is preliminary data.</text>
</comment>
<dbReference type="AlphaFoldDB" id="A0A398BEU4"/>
<feature type="transmembrane region" description="Helical" evidence="6">
    <location>
        <begin position="6"/>
        <end position="27"/>
    </location>
</feature>
<sequence length="101" mass="11308">MPLFPFLLFVIVSSFTPGPNNFMAMSFANKYGFIKTIKFCFGVAVGFFVLAFLCSFFYLLLINLLPMIKAPLTILGVGYMLYLAYKTITSKDDNGSVNNFV</sequence>
<evidence type="ECO:0008006" key="9">
    <source>
        <dbReference type="Google" id="ProtNLM"/>
    </source>
</evidence>
<keyword evidence="3 6" id="KW-0812">Transmembrane</keyword>
<dbReference type="GO" id="GO:0015171">
    <property type="term" value="F:amino acid transmembrane transporter activity"/>
    <property type="evidence" value="ECO:0007669"/>
    <property type="project" value="TreeGrafter"/>
</dbReference>
<keyword evidence="4 6" id="KW-1133">Transmembrane helix</keyword>
<feature type="transmembrane region" description="Helical" evidence="6">
    <location>
        <begin position="67"/>
        <end position="85"/>
    </location>
</feature>
<dbReference type="GO" id="GO:0005886">
    <property type="term" value="C:plasma membrane"/>
    <property type="evidence" value="ECO:0007669"/>
    <property type="project" value="UniProtKB-SubCell"/>
</dbReference>
<evidence type="ECO:0000256" key="5">
    <source>
        <dbReference type="ARBA" id="ARBA00023136"/>
    </source>
</evidence>
<dbReference type="Pfam" id="PF01810">
    <property type="entry name" value="LysE"/>
    <property type="match status" value="1"/>
</dbReference>
<keyword evidence="8" id="KW-1185">Reference proteome</keyword>
<evidence type="ECO:0000256" key="6">
    <source>
        <dbReference type="SAM" id="Phobius"/>
    </source>
</evidence>
<dbReference type="PANTHER" id="PTHR30086">
    <property type="entry name" value="ARGININE EXPORTER PROTEIN ARGO"/>
    <property type="match status" value="1"/>
</dbReference>
<keyword evidence="5 6" id="KW-0472">Membrane</keyword>
<comment type="subcellular location">
    <subcellularLocation>
        <location evidence="1">Cell membrane</location>
        <topology evidence="1">Multi-pass membrane protein</topology>
    </subcellularLocation>
</comment>
<evidence type="ECO:0000313" key="8">
    <source>
        <dbReference type="Proteomes" id="UP000265816"/>
    </source>
</evidence>
<evidence type="ECO:0000313" key="7">
    <source>
        <dbReference type="EMBL" id="RID88532.1"/>
    </source>
</evidence>
<gene>
    <name evidence="7" type="ORF">D1970_01590</name>
</gene>
<accession>A0A398BEU4</accession>
<evidence type="ECO:0000256" key="3">
    <source>
        <dbReference type="ARBA" id="ARBA00022692"/>
    </source>
</evidence>
<dbReference type="GO" id="GO:0033228">
    <property type="term" value="P:cysteine export across plasma membrane"/>
    <property type="evidence" value="ECO:0007669"/>
    <property type="project" value="TreeGrafter"/>
</dbReference>